<evidence type="ECO:0000313" key="3">
    <source>
        <dbReference type="Proteomes" id="UP001177023"/>
    </source>
</evidence>
<dbReference type="Pfam" id="PF00059">
    <property type="entry name" value="Lectin_C"/>
    <property type="match status" value="1"/>
</dbReference>
<name>A0AA36CL48_9BILA</name>
<feature type="non-terminal residue" evidence="2">
    <location>
        <position position="208"/>
    </location>
</feature>
<keyword evidence="3" id="KW-1185">Reference proteome</keyword>
<feature type="domain" description="C-type lectin" evidence="1">
    <location>
        <begin position="98"/>
        <end position="187"/>
    </location>
</feature>
<dbReference type="Gene3D" id="3.10.100.10">
    <property type="entry name" value="Mannose-Binding Protein A, subunit A"/>
    <property type="match status" value="2"/>
</dbReference>
<dbReference type="InterPro" id="IPR050111">
    <property type="entry name" value="C-type_lectin/snaclec_domain"/>
</dbReference>
<evidence type="ECO:0000259" key="1">
    <source>
        <dbReference type="PROSITE" id="PS50041"/>
    </source>
</evidence>
<gene>
    <name evidence="2" type="ORF">MSPICULIGERA_LOCUS8995</name>
</gene>
<organism evidence="2 3">
    <name type="scientific">Mesorhabditis spiculigera</name>
    <dbReference type="NCBI Taxonomy" id="96644"/>
    <lineage>
        <taxon>Eukaryota</taxon>
        <taxon>Metazoa</taxon>
        <taxon>Ecdysozoa</taxon>
        <taxon>Nematoda</taxon>
        <taxon>Chromadorea</taxon>
        <taxon>Rhabditida</taxon>
        <taxon>Rhabditina</taxon>
        <taxon>Rhabditomorpha</taxon>
        <taxon>Rhabditoidea</taxon>
        <taxon>Rhabditidae</taxon>
        <taxon>Mesorhabditinae</taxon>
        <taxon>Mesorhabditis</taxon>
    </lineage>
</organism>
<sequence length="208" mass="23020">MGPARALWSPISKRDAKRYHLLLLPASSLIAYSFATAESLCRSDGGHLTSIHSAFENNLIIASAKRVRDSGRMWLGLKLPDPTSTTWSCPSGWQYFSDTNQCYYAGTEGGSYKYARLYCQKTPGGDLASIHSEMEAQFVARKVAWHDCGEGPYGKKYGEALLGGVFWNGKISSWSDGSPVDYSYYVWRQHDGVLLVSAAATHDLSLRF</sequence>
<dbReference type="SMART" id="SM00034">
    <property type="entry name" value="CLECT"/>
    <property type="match status" value="1"/>
</dbReference>
<accession>A0AA36CL48</accession>
<protein>
    <recommendedName>
        <fullName evidence="1">C-type lectin domain-containing protein</fullName>
    </recommendedName>
</protein>
<dbReference type="InterPro" id="IPR016186">
    <property type="entry name" value="C-type_lectin-like/link_sf"/>
</dbReference>
<dbReference type="CDD" id="cd00037">
    <property type="entry name" value="CLECT"/>
    <property type="match status" value="1"/>
</dbReference>
<dbReference type="PROSITE" id="PS50041">
    <property type="entry name" value="C_TYPE_LECTIN_2"/>
    <property type="match status" value="1"/>
</dbReference>
<dbReference type="AlphaFoldDB" id="A0AA36CL48"/>
<dbReference type="InterPro" id="IPR016187">
    <property type="entry name" value="CTDL_fold"/>
</dbReference>
<reference evidence="2" key="1">
    <citation type="submission" date="2023-06" db="EMBL/GenBank/DDBJ databases">
        <authorList>
            <person name="Delattre M."/>
        </authorList>
    </citation>
    <scope>NUCLEOTIDE SEQUENCE</scope>
    <source>
        <strain evidence="2">AF72</strain>
    </source>
</reference>
<dbReference type="PANTHER" id="PTHR22803">
    <property type="entry name" value="MANNOSE, PHOSPHOLIPASE, LECTIN RECEPTOR RELATED"/>
    <property type="match status" value="1"/>
</dbReference>
<dbReference type="EMBL" id="CATQJA010002397">
    <property type="protein sequence ID" value="CAJ0570558.1"/>
    <property type="molecule type" value="Genomic_DNA"/>
</dbReference>
<evidence type="ECO:0000313" key="2">
    <source>
        <dbReference type="EMBL" id="CAJ0570558.1"/>
    </source>
</evidence>
<proteinExistence type="predicted"/>
<dbReference type="Proteomes" id="UP001177023">
    <property type="component" value="Unassembled WGS sequence"/>
</dbReference>
<dbReference type="InterPro" id="IPR001304">
    <property type="entry name" value="C-type_lectin-like"/>
</dbReference>
<dbReference type="SUPFAM" id="SSF56436">
    <property type="entry name" value="C-type lectin-like"/>
    <property type="match status" value="2"/>
</dbReference>
<comment type="caution">
    <text evidence="2">The sequence shown here is derived from an EMBL/GenBank/DDBJ whole genome shotgun (WGS) entry which is preliminary data.</text>
</comment>